<protein>
    <recommendedName>
        <fullName evidence="5">Protein-S-isoprenylcysteine O-methyltransferase</fullName>
        <ecNumber evidence="5">2.1.1.100</ecNumber>
    </recommendedName>
</protein>
<dbReference type="GO" id="GO:0005789">
    <property type="term" value="C:endoplasmic reticulum membrane"/>
    <property type="evidence" value="ECO:0007669"/>
    <property type="project" value="UniProtKB-SubCell"/>
</dbReference>
<dbReference type="InterPro" id="IPR007269">
    <property type="entry name" value="ICMT_MeTrfase"/>
</dbReference>
<evidence type="ECO:0000256" key="2">
    <source>
        <dbReference type="ARBA" id="ARBA00022692"/>
    </source>
</evidence>
<reference evidence="6 7" key="1">
    <citation type="submission" date="2016-10" db="EMBL/GenBank/DDBJ databases">
        <title>Genome sequence of the basidiomycete white-rot fungus Trametes pubescens.</title>
        <authorList>
            <person name="Makela M.R."/>
            <person name="Granchi Z."/>
            <person name="Peng M."/>
            <person name="De Vries R.P."/>
            <person name="Grigoriev I."/>
            <person name="Riley R."/>
            <person name="Hilden K."/>
        </authorList>
    </citation>
    <scope>NUCLEOTIDE SEQUENCE [LARGE SCALE GENOMIC DNA]</scope>
    <source>
        <strain evidence="6 7">FBCC735</strain>
    </source>
</reference>
<dbReference type="EMBL" id="MNAD01001042">
    <property type="protein sequence ID" value="OJT08428.1"/>
    <property type="molecule type" value="Genomic_DNA"/>
</dbReference>
<comment type="caution">
    <text evidence="6">The sequence shown here is derived from an EMBL/GenBank/DDBJ whole genome shotgun (WGS) entry which is preliminary data.</text>
</comment>
<name>A0A1M2VLH9_TRAPU</name>
<gene>
    <name evidence="6" type="ORF">TRAPUB_611</name>
</gene>
<dbReference type="OMA" id="RFFTWEL"/>
<evidence type="ECO:0000313" key="7">
    <source>
        <dbReference type="Proteomes" id="UP000184267"/>
    </source>
</evidence>
<keyword evidence="5" id="KW-0256">Endoplasmic reticulum</keyword>
<dbReference type="GO" id="GO:0032259">
    <property type="term" value="P:methylation"/>
    <property type="evidence" value="ECO:0007669"/>
    <property type="project" value="UniProtKB-KW"/>
</dbReference>
<keyword evidence="5" id="KW-0489">Methyltransferase</keyword>
<dbReference type="AlphaFoldDB" id="A0A1M2VLH9"/>
<dbReference type="EC" id="2.1.1.100" evidence="5"/>
<evidence type="ECO:0000256" key="1">
    <source>
        <dbReference type="ARBA" id="ARBA00004141"/>
    </source>
</evidence>
<evidence type="ECO:0000313" key="6">
    <source>
        <dbReference type="EMBL" id="OJT08428.1"/>
    </source>
</evidence>
<dbReference type="PANTHER" id="PTHR12714">
    <property type="entry name" value="PROTEIN-S ISOPRENYLCYSTEINE O-METHYLTRANSFERASE"/>
    <property type="match status" value="1"/>
</dbReference>
<keyword evidence="5" id="KW-0949">S-adenosyl-L-methionine</keyword>
<keyword evidence="5" id="KW-0808">Transferase</keyword>
<dbReference type="STRING" id="154538.A0A1M2VLH9"/>
<keyword evidence="7" id="KW-1185">Reference proteome</keyword>
<comment type="similarity">
    <text evidence="5">Belongs to the class VI-like SAM-binding methyltransferase superfamily. Isoprenylcysteine carboxyl methyltransferase family.</text>
</comment>
<keyword evidence="3" id="KW-1133">Transmembrane helix</keyword>
<accession>A0A1M2VLH9</accession>
<dbReference type="PANTHER" id="PTHR12714:SF9">
    <property type="entry name" value="PROTEIN-S-ISOPRENYLCYSTEINE O-METHYLTRANSFERASE"/>
    <property type="match status" value="1"/>
</dbReference>
<comment type="subcellular location">
    <subcellularLocation>
        <location evidence="5">Endoplasmic reticulum membrane</location>
        <topology evidence="5">Multi-pass membrane protein</topology>
    </subcellularLocation>
    <subcellularLocation>
        <location evidence="1">Membrane</location>
        <topology evidence="1">Multi-pass membrane protein</topology>
    </subcellularLocation>
</comment>
<sequence>MLSMLTPCLTTPLLKIPILVPDAILTYISLTPPTAPPSPAERKKFAHSDFFSDNYQVQTQVVNICKSALIGLMAAETTTILAQRFPSRLSSYLLSLLAPTCPLSLTPTPRFLLTSTVVLAAGLLRLWTYRTLGRFFRWQLSLVDGHRLVTAGPYAWVRHPSYVASALVSYGNLVLLAGRGSYFAERGLGRTPLGKAVAGVIAGYLLFMHANLIVTRVDKEDAVLREQFGEEWEAWARRTPYKLIPYVY</sequence>
<keyword evidence="2" id="KW-0812">Transmembrane</keyword>
<evidence type="ECO:0000256" key="3">
    <source>
        <dbReference type="ARBA" id="ARBA00022989"/>
    </source>
</evidence>
<comment type="catalytic activity">
    <reaction evidence="5">
        <text>[protein]-C-terminal S-[(2E,6E)-farnesyl]-L-cysteine + S-adenosyl-L-methionine = [protein]-C-terminal S-[(2E,6E)-farnesyl]-L-cysteine methyl ester + S-adenosyl-L-homocysteine</text>
        <dbReference type="Rhea" id="RHEA:21672"/>
        <dbReference type="Rhea" id="RHEA-COMP:12125"/>
        <dbReference type="Rhea" id="RHEA-COMP:12126"/>
        <dbReference type="ChEBI" id="CHEBI:57856"/>
        <dbReference type="ChEBI" id="CHEBI:59789"/>
        <dbReference type="ChEBI" id="CHEBI:90510"/>
        <dbReference type="ChEBI" id="CHEBI:90511"/>
        <dbReference type="EC" id="2.1.1.100"/>
    </reaction>
</comment>
<dbReference type="Gene3D" id="1.20.120.1630">
    <property type="match status" value="1"/>
</dbReference>
<dbReference type="OrthoDB" id="422086at2759"/>
<dbReference type="Pfam" id="PF04140">
    <property type="entry name" value="ICMT"/>
    <property type="match status" value="1"/>
</dbReference>
<evidence type="ECO:0000256" key="4">
    <source>
        <dbReference type="ARBA" id="ARBA00023136"/>
    </source>
</evidence>
<proteinExistence type="inferred from homology"/>
<organism evidence="6 7">
    <name type="scientific">Trametes pubescens</name>
    <name type="common">White-rot fungus</name>
    <dbReference type="NCBI Taxonomy" id="154538"/>
    <lineage>
        <taxon>Eukaryota</taxon>
        <taxon>Fungi</taxon>
        <taxon>Dikarya</taxon>
        <taxon>Basidiomycota</taxon>
        <taxon>Agaricomycotina</taxon>
        <taxon>Agaricomycetes</taxon>
        <taxon>Polyporales</taxon>
        <taxon>Polyporaceae</taxon>
        <taxon>Trametes</taxon>
    </lineage>
</organism>
<dbReference type="Proteomes" id="UP000184267">
    <property type="component" value="Unassembled WGS sequence"/>
</dbReference>
<keyword evidence="4" id="KW-0472">Membrane</keyword>
<dbReference type="GO" id="GO:0004671">
    <property type="term" value="F:protein C-terminal S-isoprenylcysteine carboxyl O-methyltransferase activity"/>
    <property type="evidence" value="ECO:0007669"/>
    <property type="project" value="UniProtKB-EC"/>
</dbReference>
<evidence type="ECO:0000256" key="5">
    <source>
        <dbReference type="RuleBase" id="RU362022"/>
    </source>
</evidence>